<dbReference type="InterPro" id="IPR054722">
    <property type="entry name" value="PolX-like_BBD"/>
</dbReference>
<dbReference type="PANTHER" id="PTHR47592:SF31">
    <property type="entry name" value="ZINC FINGER, CCHC-TYPE-RELATED"/>
    <property type="match status" value="1"/>
</dbReference>
<accession>A0A6L2MF03</accession>
<dbReference type="Gene3D" id="3.30.420.10">
    <property type="entry name" value="Ribonuclease H-like superfamily/Ribonuclease H"/>
    <property type="match status" value="1"/>
</dbReference>
<gene>
    <name evidence="2" type="ORF">Tci_043855</name>
</gene>
<dbReference type="SUPFAM" id="SSF53098">
    <property type="entry name" value="Ribonuclease H-like"/>
    <property type="match status" value="1"/>
</dbReference>
<evidence type="ECO:0000259" key="1">
    <source>
        <dbReference type="PROSITE" id="PS50994"/>
    </source>
</evidence>
<dbReference type="InterPro" id="IPR036397">
    <property type="entry name" value="RNaseH_sf"/>
</dbReference>
<name>A0A6L2MF03_TANCI</name>
<evidence type="ECO:0000313" key="2">
    <source>
        <dbReference type="EMBL" id="GEU71877.1"/>
    </source>
</evidence>
<reference evidence="2" key="1">
    <citation type="journal article" date="2019" name="Sci. Rep.">
        <title>Draft genome of Tanacetum cinerariifolium, the natural source of mosquito coil.</title>
        <authorList>
            <person name="Yamashiro T."/>
            <person name="Shiraishi A."/>
            <person name="Satake H."/>
            <person name="Nakayama K."/>
        </authorList>
    </citation>
    <scope>NUCLEOTIDE SEQUENCE</scope>
</reference>
<sequence>MPKWVTPRQANMVNDSVDMIAMVFDVIIMISKVNLVGSNNSDWWVDIRVTCYVCADKSMFHSLIVVENGEKLYMGNYAITDIKGEGDVILKMTSKKELKLTNVLYVLEIHKNLVSTWLLNNKDEAIDKFVLYKTKVENQLSKKIKVVGSDRRGEYVYPSADLCVKHGIRHEFTTPYPPQQNNIAERKICTLKEMIDAMLISFGLSQDMWGKPF</sequence>
<dbReference type="GO" id="GO:0003676">
    <property type="term" value="F:nucleic acid binding"/>
    <property type="evidence" value="ECO:0007669"/>
    <property type="project" value="InterPro"/>
</dbReference>
<proteinExistence type="predicted"/>
<protein>
    <submittedName>
        <fullName evidence="2">Enoyl-[acyl-carrier-protein] reductase [NADH], chloroplastic</fullName>
    </submittedName>
</protein>
<dbReference type="PANTHER" id="PTHR47592">
    <property type="entry name" value="PBF68 PROTEIN"/>
    <property type="match status" value="1"/>
</dbReference>
<dbReference type="InterPro" id="IPR012337">
    <property type="entry name" value="RNaseH-like_sf"/>
</dbReference>
<dbReference type="AlphaFoldDB" id="A0A6L2MF03"/>
<dbReference type="InterPro" id="IPR001584">
    <property type="entry name" value="Integrase_cat-core"/>
</dbReference>
<dbReference type="GO" id="GO:0015074">
    <property type="term" value="P:DNA integration"/>
    <property type="evidence" value="ECO:0007669"/>
    <property type="project" value="InterPro"/>
</dbReference>
<feature type="domain" description="Integrase catalytic" evidence="1">
    <location>
        <begin position="74"/>
        <end position="213"/>
    </location>
</feature>
<dbReference type="PROSITE" id="PS50994">
    <property type="entry name" value="INTEGRASE"/>
    <property type="match status" value="1"/>
</dbReference>
<dbReference type="EMBL" id="BKCJ010006386">
    <property type="protein sequence ID" value="GEU71877.1"/>
    <property type="molecule type" value="Genomic_DNA"/>
</dbReference>
<organism evidence="2">
    <name type="scientific">Tanacetum cinerariifolium</name>
    <name type="common">Dalmatian daisy</name>
    <name type="synonym">Chrysanthemum cinerariifolium</name>
    <dbReference type="NCBI Taxonomy" id="118510"/>
    <lineage>
        <taxon>Eukaryota</taxon>
        <taxon>Viridiplantae</taxon>
        <taxon>Streptophyta</taxon>
        <taxon>Embryophyta</taxon>
        <taxon>Tracheophyta</taxon>
        <taxon>Spermatophyta</taxon>
        <taxon>Magnoliopsida</taxon>
        <taxon>eudicotyledons</taxon>
        <taxon>Gunneridae</taxon>
        <taxon>Pentapetalae</taxon>
        <taxon>asterids</taxon>
        <taxon>campanulids</taxon>
        <taxon>Asterales</taxon>
        <taxon>Asteraceae</taxon>
        <taxon>Asteroideae</taxon>
        <taxon>Anthemideae</taxon>
        <taxon>Anthemidinae</taxon>
        <taxon>Tanacetum</taxon>
    </lineage>
</organism>
<comment type="caution">
    <text evidence="2">The sequence shown here is derived from an EMBL/GenBank/DDBJ whole genome shotgun (WGS) entry which is preliminary data.</text>
</comment>
<dbReference type="Pfam" id="PF22936">
    <property type="entry name" value="Pol_BBD"/>
    <property type="match status" value="1"/>
</dbReference>